<gene>
    <name evidence="1" type="ORF">QYM36_004106</name>
</gene>
<dbReference type="AlphaFoldDB" id="A0AA88I4L7"/>
<protein>
    <submittedName>
        <fullName evidence="1">Uncharacterized protein</fullName>
    </submittedName>
</protein>
<name>A0AA88I4L7_ARTSF</name>
<dbReference type="Proteomes" id="UP001187531">
    <property type="component" value="Unassembled WGS sequence"/>
</dbReference>
<keyword evidence="2" id="KW-1185">Reference proteome</keyword>
<sequence>MKHQFLVSSCELRLTKILLNCFGFHFKKKKKRMSVTKLEVSKRGLWFILCFCAEICIVNSLEGGASLKKHYINYPDPKYLPVAHLRPAGPPIFYPPSGQNQRTLKHFIPSLKNKHKKLNRYPQNSYPSHGGVNQYPARPNGYSPLPQAPQPHKLLPPIRATYNTIPNIAATQRPQFKKIPFQQKSPNKLTNHQNTGYLPSIPKAPIIPSVYPARHPEKTYGSYDYSQGTLSLPPAVSIPGSGYQNAGTNVNLLPEGGGGYGILQPESGGAYGGTYANNVPQNVNSYGNFVPNSVPNLTKVTGTYGSPAVASNTGYVHFPQQPKTLKFLPQNYLAANAQNVVHHSLKVGQSIQYPVVNQIIPNPGKQPAQDIPVLTGNYPIDFPVVFRDDFEHKKNKPP</sequence>
<reference evidence="1" key="1">
    <citation type="submission" date="2023-07" db="EMBL/GenBank/DDBJ databases">
        <title>Chromosome-level genome assembly of Artemia franciscana.</title>
        <authorList>
            <person name="Jo E."/>
        </authorList>
    </citation>
    <scope>NUCLEOTIDE SEQUENCE</scope>
    <source>
        <tissue evidence="1">Whole body</tissue>
    </source>
</reference>
<evidence type="ECO:0000313" key="1">
    <source>
        <dbReference type="EMBL" id="KAK2720084.1"/>
    </source>
</evidence>
<evidence type="ECO:0000313" key="2">
    <source>
        <dbReference type="Proteomes" id="UP001187531"/>
    </source>
</evidence>
<organism evidence="1 2">
    <name type="scientific">Artemia franciscana</name>
    <name type="common">Brine shrimp</name>
    <name type="synonym">Artemia sanfranciscana</name>
    <dbReference type="NCBI Taxonomy" id="6661"/>
    <lineage>
        <taxon>Eukaryota</taxon>
        <taxon>Metazoa</taxon>
        <taxon>Ecdysozoa</taxon>
        <taxon>Arthropoda</taxon>
        <taxon>Crustacea</taxon>
        <taxon>Branchiopoda</taxon>
        <taxon>Anostraca</taxon>
        <taxon>Artemiidae</taxon>
        <taxon>Artemia</taxon>
    </lineage>
</organism>
<comment type="caution">
    <text evidence="1">The sequence shown here is derived from an EMBL/GenBank/DDBJ whole genome shotgun (WGS) entry which is preliminary data.</text>
</comment>
<accession>A0AA88I4L7</accession>
<dbReference type="EMBL" id="JAVRJZ010000007">
    <property type="protein sequence ID" value="KAK2720084.1"/>
    <property type="molecule type" value="Genomic_DNA"/>
</dbReference>
<proteinExistence type="predicted"/>